<dbReference type="Proteomes" id="UP000031623">
    <property type="component" value="Chromosome"/>
</dbReference>
<dbReference type="CDD" id="cd02440">
    <property type="entry name" value="AdoMet_MTases"/>
    <property type="match status" value="1"/>
</dbReference>
<name>A0A090ANC3_9GAMM</name>
<feature type="domain" description="Methyltransferase" evidence="1">
    <location>
        <begin position="66"/>
        <end position="152"/>
    </location>
</feature>
<evidence type="ECO:0000313" key="2">
    <source>
        <dbReference type="EMBL" id="BAP57602.1"/>
    </source>
</evidence>
<accession>A0A090ANC3</accession>
<dbReference type="Pfam" id="PF13847">
    <property type="entry name" value="Methyltransf_31"/>
    <property type="match status" value="1"/>
</dbReference>
<dbReference type="STRING" id="40754.THII_3305"/>
<dbReference type="SUPFAM" id="SSF53335">
    <property type="entry name" value="S-adenosyl-L-methionine-dependent methyltransferases"/>
    <property type="match status" value="1"/>
</dbReference>
<gene>
    <name evidence="2" type="ORF">THII_3305</name>
</gene>
<dbReference type="OrthoDB" id="9255629at2"/>
<protein>
    <recommendedName>
        <fullName evidence="1">Methyltransferase domain-containing protein</fullName>
    </recommendedName>
</protein>
<dbReference type="HOGENOM" id="CLU_976405_0_0_6"/>
<reference evidence="2 3" key="1">
    <citation type="journal article" date="2014" name="ISME J.">
        <title>Ecophysiology of Thioploca ingrica as revealed by the complete genome sequence supplemented with proteomic evidence.</title>
        <authorList>
            <person name="Kojima H."/>
            <person name="Ogura Y."/>
            <person name="Yamamoto N."/>
            <person name="Togashi T."/>
            <person name="Mori H."/>
            <person name="Watanabe T."/>
            <person name="Nemoto F."/>
            <person name="Kurokawa K."/>
            <person name="Hayashi T."/>
            <person name="Fukui M."/>
        </authorList>
    </citation>
    <scope>NUCLEOTIDE SEQUENCE [LARGE SCALE GENOMIC DNA]</scope>
</reference>
<dbReference type="EMBL" id="AP014633">
    <property type="protein sequence ID" value="BAP57602.1"/>
    <property type="molecule type" value="Genomic_DNA"/>
</dbReference>
<dbReference type="Gene3D" id="3.40.50.150">
    <property type="entry name" value="Vaccinia Virus protein VP39"/>
    <property type="match status" value="1"/>
</dbReference>
<proteinExistence type="predicted"/>
<dbReference type="InterPro" id="IPR029063">
    <property type="entry name" value="SAM-dependent_MTases_sf"/>
</dbReference>
<dbReference type="KEGG" id="tig:THII_3305"/>
<dbReference type="InterPro" id="IPR025714">
    <property type="entry name" value="Methyltranfer_dom"/>
</dbReference>
<evidence type="ECO:0000259" key="1">
    <source>
        <dbReference type="Pfam" id="PF13847"/>
    </source>
</evidence>
<dbReference type="AlphaFoldDB" id="A0A090ANC3"/>
<keyword evidence="3" id="KW-1185">Reference proteome</keyword>
<evidence type="ECO:0000313" key="3">
    <source>
        <dbReference type="Proteomes" id="UP000031623"/>
    </source>
</evidence>
<sequence>MIEQWNQETLLARISNIQQRQRFSGGSPNEVEIATYAQALPPKEEKQTALILGMTPELRRLAVQHYSSIISVDMNSQAIELYRDWLEETERACEQIIRCDWFEMKKAVKIPVDVIMADGVFGNLPDVVAHRQLLQVIASLLKPNGYFITRHALIPSDFDPAAHRAEILLQRYRRGEIDEAEFGFGMRLVGHYESGYDSNTYLLDNAKIFRQCQEAYQAGKITAAEHAFIRRYYFGGKNCILPQAIWEPLLTATGFEFIIYSCQGKEWYKYYIIYQCRLNQLPLSL</sequence>
<organism evidence="2 3">
    <name type="scientific">Thioploca ingrica</name>
    <dbReference type="NCBI Taxonomy" id="40754"/>
    <lineage>
        <taxon>Bacteria</taxon>
        <taxon>Pseudomonadati</taxon>
        <taxon>Pseudomonadota</taxon>
        <taxon>Gammaproteobacteria</taxon>
        <taxon>Thiotrichales</taxon>
        <taxon>Thiotrichaceae</taxon>
        <taxon>Thioploca</taxon>
    </lineage>
</organism>